<comment type="caution">
    <text evidence="4">The sequence shown here is derived from an EMBL/GenBank/DDBJ whole genome shotgun (WGS) entry which is preliminary data.</text>
</comment>
<organism evidence="4 5">
    <name type="scientific">Shimia litoralis</name>
    <dbReference type="NCBI Taxonomy" id="420403"/>
    <lineage>
        <taxon>Bacteria</taxon>
        <taxon>Pseudomonadati</taxon>
        <taxon>Pseudomonadota</taxon>
        <taxon>Alphaproteobacteria</taxon>
        <taxon>Rhodobacterales</taxon>
        <taxon>Roseobacteraceae</taxon>
    </lineage>
</organism>
<dbReference type="NCBIfam" id="TIGR02098">
    <property type="entry name" value="MJ0042_CXXC"/>
    <property type="match status" value="1"/>
</dbReference>
<feature type="domain" description="Zinc finger/thioredoxin putative" evidence="3">
    <location>
        <begin position="16"/>
        <end position="51"/>
    </location>
</feature>
<dbReference type="Pfam" id="PF13717">
    <property type="entry name" value="Zn_ribbon_4"/>
    <property type="match status" value="1"/>
</dbReference>
<dbReference type="AlphaFoldDB" id="A0A4V6F2C8"/>
<dbReference type="OrthoDB" id="7159357at2"/>
<evidence type="ECO:0000256" key="1">
    <source>
        <dbReference type="SAM" id="MobiDB-lite"/>
    </source>
</evidence>
<accession>A0A4V6F2C8</accession>
<protein>
    <recommendedName>
        <fullName evidence="3">Zinc finger/thioredoxin putative domain-containing protein</fullName>
    </recommendedName>
</protein>
<keyword evidence="2" id="KW-0812">Transmembrane</keyword>
<keyword evidence="2" id="KW-1133">Transmembrane helix</keyword>
<feature type="region of interest" description="Disordered" evidence="1">
    <location>
        <begin position="103"/>
        <end position="138"/>
    </location>
</feature>
<dbReference type="EMBL" id="SULI01000001">
    <property type="protein sequence ID" value="TKZ22411.1"/>
    <property type="molecule type" value="Genomic_DNA"/>
</dbReference>
<evidence type="ECO:0000256" key="2">
    <source>
        <dbReference type="SAM" id="Phobius"/>
    </source>
</evidence>
<evidence type="ECO:0000259" key="3">
    <source>
        <dbReference type="Pfam" id="PF13717"/>
    </source>
</evidence>
<dbReference type="InterPro" id="IPR011723">
    <property type="entry name" value="Znf/thioredoxin_put"/>
</dbReference>
<keyword evidence="5" id="KW-1185">Reference proteome</keyword>
<feature type="region of interest" description="Disordered" evidence="1">
    <location>
        <begin position="232"/>
        <end position="257"/>
    </location>
</feature>
<feature type="transmembrane region" description="Helical" evidence="2">
    <location>
        <begin position="297"/>
        <end position="315"/>
    </location>
</feature>
<proteinExistence type="predicted"/>
<evidence type="ECO:0000313" key="4">
    <source>
        <dbReference type="EMBL" id="TKZ22411.1"/>
    </source>
</evidence>
<keyword evidence="2" id="KW-0472">Membrane</keyword>
<gene>
    <name evidence="4" type="ORF">FAP39_00635</name>
</gene>
<feature type="region of interest" description="Disordered" evidence="1">
    <location>
        <begin position="60"/>
        <end position="82"/>
    </location>
</feature>
<dbReference type="Proteomes" id="UP000306575">
    <property type="component" value="Unassembled WGS sequence"/>
</dbReference>
<reference evidence="4 5" key="1">
    <citation type="submission" date="2019-04" db="EMBL/GenBank/DDBJ databases">
        <title>Genome sequence of Pelagicola litoralis CL-ES2.</title>
        <authorList>
            <person name="Cao J."/>
        </authorList>
    </citation>
    <scope>NUCLEOTIDE SEQUENCE [LARGE SCALE GENOMIC DNA]</scope>
    <source>
        <strain evidence="4 5">CL-ES2</strain>
    </source>
</reference>
<sequence>MLTQRKSTWGNQRITMRLSCPNCDAQYEVPNEVVPQSGRDVQCSNCGHTWFQAHPDSIEEEAAQAADPRVDDSWDDELAADAPDLPPEFEVQEEIQPPAMNFEDESDSLDVTDAPQNASGDEAEMSHAPDAPSEDHPVDEIDKDISEQFLDEDVDTVSAFDTLLEEDAAAPVRERKTIDPEIADLLREEAALEAKLRAHENTLESQPDLGLADPEPVLDSRAVQAQARMNRLRGLDTSDAPEVPTTAPSTDTTDSRRQLLPDIEEINSTLRSTDERYADDAARVGTPSGSRQSGFRLGFGLVLLAAAFVILAYVYNQALAERFPAYQPQITQFMDTMNDMRLWLDTRVTNMMLWLNEQAGTSTGTE</sequence>
<evidence type="ECO:0000313" key="5">
    <source>
        <dbReference type="Proteomes" id="UP000306575"/>
    </source>
</evidence>
<name>A0A4V6F2C8_9RHOB</name>